<gene>
    <name evidence="1" type="ORF">WUBG_15447</name>
</gene>
<sequence length="111" mass="13519">MLSISHAYEERSEWSRRSFLTWTILFFADIVTTKNLSLHQFDIEEQKMICIKLKILTLQIWVEDTVFEILKWINWQHFLKTITSLTNKIEHSQIYNLQKSFEVSQYGIIWY</sequence>
<dbReference type="AlphaFoldDB" id="J9DVB5"/>
<comment type="caution">
    <text evidence="1">The sequence shown here is derived from an EMBL/GenBank/DDBJ whole genome shotgun (WGS) entry which is preliminary data.</text>
</comment>
<evidence type="ECO:0000313" key="1">
    <source>
        <dbReference type="EMBL" id="EJW73646.1"/>
    </source>
</evidence>
<proteinExistence type="predicted"/>
<dbReference type="EMBL" id="ADBV01013673">
    <property type="protein sequence ID" value="EJW73646.1"/>
    <property type="molecule type" value="Genomic_DNA"/>
</dbReference>
<organism evidence="1 2">
    <name type="scientific">Wuchereria bancrofti</name>
    <dbReference type="NCBI Taxonomy" id="6293"/>
    <lineage>
        <taxon>Eukaryota</taxon>
        <taxon>Metazoa</taxon>
        <taxon>Ecdysozoa</taxon>
        <taxon>Nematoda</taxon>
        <taxon>Chromadorea</taxon>
        <taxon>Rhabditida</taxon>
        <taxon>Spirurina</taxon>
        <taxon>Spiruromorpha</taxon>
        <taxon>Filarioidea</taxon>
        <taxon>Onchocercidae</taxon>
        <taxon>Wuchereria</taxon>
    </lineage>
</organism>
<reference evidence="2" key="1">
    <citation type="submission" date="2012-08" db="EMBL/GenBank/DDBJ databases">
        <title>The Genome Sequence of Wuchereria bancrofti.</title>
        <authorList>
            <person name="Nutman T.B."/>
            <person name="Fink D.L."/>
            <person name="Russ C."/>
            <person name="Young S."/>
            <person name="Zeng Q."/>
            <person name="Koehrsen M."/>
            <person name="Alvarado L."/>
            <person name="Berlin A."/>
            <person name="Chapman S.B."/>
            <person name="Chen Z."/>
            <person name="Freedman E."/>
            <person name="Gellesch M."/>
            <person name="Goldberg J."/>
            <person name="Griggs A."/>
            <person name="Gujja S."/>
            <person name="Heilman E.R."/>
            <person name="Heiman D."/>
            <person name="Hepburn T."/>
            <person name="Howarth C."/>
            <person name="Jen D."/>
            <person name="Larson L."/>
            <person name="Lewis B."/>
            <person name="Mehta T."/>
            <person name="Park D."/>
            <person name="Pearson M."/>
            <person name="Roberts A."/>
            <person name="Saif S."/>
            <person name="Shea T."/>
            <person name="Shenoy N."/>
            <person name="Sisk P."/>
            <person name="Stolte C."/>
            <person name="Sykes S."/>
            <person name="Walk T."/>
            <person name="White J."/>
            <person name="Yandava C."/>
            <person name="Haas B."/>
            <person name="Henn M.R."/>
            <person name="Nusbaum C."/>
            <person name="Birren B."/>
        </authorList>
    </citation>
    <scope>NUCLEOTIDE SEQUENCE [LARGE SCALE GENOMIC DNA]</scope>
    <source>
        <strain evidence="2">NA</strain>
    </source>
</reference>
<accession>J9DVB5</accession>
<protein>
    <submittedName>
        <fullName evidence="1">Uncharacterized protein</fullName>
    </submittedName>
</protein>
<name>J9DVB5_WUCBA</name>
<evidence type="ECO:0000313" key="2">
    <source>
        <dbReference type="Proteomes" id="UP000004810"/>
    </source>
</evidence>
<dbReference type="Proteomes" id="UP000004810">
    <property type="component" value="Unassembled WGS sequence"/>
</dbReference>